<evidence type="ECO:0000256" key="1">
    <source>
        <dbReference type="ARBA" id="ARBA00022490"/>
    </source>
</evidence>
<dbReference type="Proteomes" id="UP000184608">
    <property type="component" value="Unassembled WGS sequence"/>
</dbReference>
<gene>
    <name evidence="4" type="primary">ubiC</name>
    <name evidence="4" type="ORF">VA7868_03831</name>
</gene>
<keyword evidence="5" id="KW-1185">Reference proteome</keyword>
<evidence type="ECO:0000256" key="2">
    <source>
        <dbReference type="ARBA" id="ARBA00022688"/>
    </source>
</evidence>
<dbReference type="Pfam" id="PF04345">
    <property type="entry name" value="Chor_lyase"/>
    <property type="match status" value="1"/>
</dbReference>
<keyword evidence="1" id="KW-0963">Cytoplasm</keyword>
<dbReference type="STRING" id="1216006.VA7868_03831"/>
<evidence type="ECO:0000256" key="3">
    <source>
        <dbReference type="ARBA" id="ARBA00023239"/>
    </source>
</evidence>
<dbReference type="InterPro" id="IPR028978">
    <property type="entry name" value="Chorismate_lyase_/UTRA_dom_sf"/>
</dbReference>
<dbReference type="EC" id="4.1.3.40" evidence="4"/>
<dbReference type="EMBL" id="FQXZ01000043">
    <property type="protein sequence ID" value="SHI49875.1"/>
    <property type="molecule type" value="Genomic_DNA"/>
</dbReference>
<keyword evidence="4" id="KW-0670">Pyruvate</keyword>
<dbReference type="GO" id="GO:0006744">
    <property type="term" value="P:ubiquinone biosynthetic process"/>
    <property type="evidence" value="ECO:0007669"/>
    <property type="project" value="UniProtKB-KW"/>
</dbReference>
<organism evidence="4 5">
    <name type="scientific">Vibrio aerogenes CECT 7868</name>
    <dbReference type="NCBI Taxonomy" id="1216006"/>
    <lineage>
        <taxon>Bacteria</taxon>
        <taxon>Pseudomonadati</taxon>
        <taxon>Pseudomonadota</taxon>
        <taxon>Gammaproteobacteria</taxon>
        <taxon>Vibrionales</taxon>
        <taxon>Vibrionaceae</taxon>
        <taxon>Vibrio</taxon>
    </lineage>
</organism>
<dbReference type="AlphaFoldDB" id="A0A1M6BMC4"/>
<evidence type="ECO:0000313" key="5">
    <source>
        <dbReference type="Proteomes" id="UP000184608"/>
    </source>
</evidence>
<dbReference type="PANTHER" id="PTHR38683">
    <property type="entry name" value="CHORISMATE PYRUVATE-LYASE"/>
    <property type="match status" value="1"/>
</dbReference>
<evidence type="ECO:0000313" key="4">
    <source>
        <dbReference type="EMBL" id="SHI49875.1"/>
    </source>
</evidence>
<accession>A0A1M6BMC4</accession>
<keyword evidence="3 4" id="KW-0456">Lyase</keyword>
<reference evidence="4 5" key="1">
    <citation type="submission" date="2016-11" db="EMBL/GenBank/DDBJ databases">
        <authorList>
            <person name="Jaros S."/>
            <person name="Januszkiewicz K."/>
            <person name="Wedrychowicz H."/>
        </authorList>
    </citation>
    <scope>NUCLEOTIDE SEQUENCE [LARGE SCALE GENOMIC DNA]</scope>
    <source>
        <strain evidence="4 5">CECT 7868</strain>
    </source>
</reference>
<name>A0A1M6BMC4_9VIBR</name>
<dbReference type="GO" id="GO:0008813">
    <property type="term" value="F:chorismate lyase activity"/>
    <property type="evidence" value="ECO:0007669"/>
    <property type="project" value="UniProtKB-EC"/>
</dbReference>
<dbReference type="PANTHER" id="PTHR38683:SF1">
    <property type="entry name" value="CHORISMATE PYRUVATE-LYASE"/>
    <property type="match status" value="1"/>
</dbReference>
<protein>
    <submittedName>
        <fullName evidence="4">Chorismate pyruvate-lyase</fullName>
        <ecNumber evidence="4">4.1.3.40</ecNumber>
    </submittedName>
</protein>
<dbReference type="InterPro" id="IPR007440">
    <property type="entry name" value="Chorismate--pyruvate_lyase"/>
</dbReference>
<proteinExistence type="predicted"/>
<sequence length="111" mass="12788">MAGDEQLLLQNPERCLLRQVVLSGDDSSWVIGHTLIPEVTFQNASCDFSTLEEKPIGELVFRMSDVFRDELKVAQVSLMNEIFWARRSRLWVNGYPLLVTELFLPDSPVYR</sequence>
<dbReference type="GO" id="GO:0005829">
    <property type="term" value="C:cytosol"/>
    <property type="evidence" value="ECO:0007669"/>
    <property type="project" value="TreeGrafter"/>
</dbReference>
<dbReference type="SUPFAM" id="SSF64288">
    <property type="entry name" value="Chorismate lyase-like"/>
    <property type="match status" value="1"/>
</dbReference>
<dbReference type="Gene3D" id="3.40.1410.10">
    <property type="entry name" value="Chorismate lyase-like"/>
    <property type="match status" value="1"/>
</dbReference>
<keyword evidence="2" id="KW-0831">Ubiquinone biosynthesis</keyword>